<feature type="compositionally biased region" description="Basic and acidic residues" evidence="1">
    <location>
        <begin position="72"/>
        <end position="84"/>
    </location>
</feature>
<protein>
    <submittedName>
        <fullName evidence="2">Uncharacterized protein</fullName>
    </submittedName>
</protein>
<dbReference type="AlphaFoldDB" id="A0A5N7JVV2"/>
<comment type="caution">
    <text evidence="2">The sequence shown here is derived from an EMBL/GenBank/DDBJ whole genome shotgun (WGS) entry which is preliminary data.</text>
</comment>
<proteinExistence type="predicted"/>
<sequence length="91" mass="10400">MGLIEVKQSNVAQINSLKSKWRSGLRIPENPPKILWVVYEGEQIVGIFADWEEASSLVGGLFRAQQTKMFLREKERENEKKNPDITRTPGS</sequence>
<dbReference type="RefSeq" id="WP_152750216.1">
    <property type="nucleotide sequence ID" value="NZ_VUBA01000100.1"/>
</dbReference>
<dbReference type="Proteomes" id="UP000325438">
    <property type="component" value="Unassembled WGS sequence"/>
</dbReference>
<evidence type="ECO:0000313" key="2">
    <source>
        <dbReference type="EMBL" id="MPQ85485.1"/>
    </source>
</evidence>
<evidence type="ECO:0000313" key="3">
    <source>
        <dbReference type="Proteomes" id="UP000325438"/>
    </source>
</evidence>
<accession>A0A5N7JVV2</accession>
<reference evidence="2 3" key="1">
    <citation type="submission" date="2019-09" db="EMBL/GenBank/DDBJ databases">
        <title>The draft genomes of Allium pathogen Pseudomonas sp.</title>
        <authorList>
            <person name="Fujikawa T."/>
            <person name="Sawada H."/>
        </authorList>
    </citation>
    <scope>NUCLEOTIDE SEQUENCE [LARGE SCALE GENOMIC DNA]</scope>
    <source>
        <strain evidence="2 3">MAFF 730085</strain>
    </source>
</reference>
<organism evidence="2 3">
    <name type="scientific">Pseudomonas kitaguniensis</name>
    <dbReference type="NCBI Taxonomy" id="2607908"/>
    <lineage>
        <taxon>Bacteria</taxon>
        <taxon>Pseudomonadati</taxon>
        <taxon>Pseudomonadota</taxon>
        <taxon>Gammaproteobacteria</taxon>
        <taxon>Pseudomonadales</taxon>
        <taxon>Pseudomonadaceae</taxon>
        <taxon>Pseudomonas</taxon>
    </lineage>
</organism>
<evidence type="ECO:0000256" key="1">
    <source>
        <dbReference type="SAM" id="MobiDB-lite"/>
    </source>
</evidence>
<gene>
    <name evidence="2" type="ORF">F0170_16695</name>
</gene>
<dbReference type="EMBL" id="VUBA01000100">
    <property type="protein sequence ID" value="MPQ85485.1"/>
    <property type="molecule type" value="Genomic_DNA"/>
</dbReference>
<feature type="region of interest" description="Disordered" evidence="1">
    <location>
        <begin position="72"/>
        <end position="91"/>
    </location>
</feature>
<name>A0A5N7JVV2_9PSED</name>